<dbReference type="EMBL" id="JBBCAQ010000034">
    <property type="protein sequence ID" value="KAK7580761.1"/>
    <property type="molecule type" value="Genomic_DNA"/>
</dbReference>
<accession>A0AAN9TCR3</accession>
<evidence type="ECO:0000313" key="2">
    <source>
        <dbReference type="Proteomes" id="UP001367676"/>
    </source>
</evidence>
<protein>
    <submittedName>
        <fullName evidence="1">Uncharacterized protein</fullName>
    </submittedName>
</protein>
<proteinExistence type="predicted"/>
<comment type="caution">
    <text evidence="1">The sequence shown here is derived from an EMBL/GenBank/DDBJ whole genome shotgun (WGS) entry which is preliminary data.</text>
</comment>
<gene>
    <name evidence="1" type="ORF">V9T40_001390</name>
</gene>
<evidence type="ECO:0000313" key="1">
    <source>
        <dbReference type="EMBL" id="KAK7580761.1"/>
    </source>
</evidence>
<organism evidence="1 2">
    <name type="scientific">Parthenolecanium corni</name>
    <dbReference type="NCBI Taxonomy" id="536013"/>
    <lineage>
        <taxon>Eukaryota</taxon>
        <taxon>Metazoa</taxon>
        <taxon>Ecdysozoa</taxon>
        <taxon>Arthropoda</taxon>
        <taxon>Hexapoda</taxon>
        <taxon>Insecta</taxon>
        <taxon>Pterygota</taxon>
        <taxon>Neoptera</taxon>
        <taxon>Paraneoptera</taxon>
        <taxon>Hemiptera</taxon>
        <taxon>Sternorrhyncha</taxon>
        <taxon>Coccoidea</taxon>
        <taxon>Coccidae</taxon>
        <taxon>Parthenolecanium</taxon>
    </lineage>
</organism>
<dbReference type="AlphaFoldDB" id="A0AAN9TCR3"/>
<reference evidence="1 2" key="1">
    <citation type="submission" date="2024-03" db="EMBL/GenBank/DDBJ databases">
        <title>Adaptation during the transition from Ophiocordyceps entomopathogen to insect associate is accompanied by gene loss and intensified selection.</title>
        <authorList>
            <person name="Ward C.M."/>
            <person name="Onetto C.A."/>
            <person name="Borneman A.R."/>
        </authorList>
    </citation>
    <scope>NUCLEOTIDE SEQUENCE [LARGE SCALE GENOMIC DNA]</scope>
    <source>
        <strain evidence="1">AWRI1</strain>
        <tissue evidence="1">Single Adult Female</tissue>
    </source>
</reference>
<dbReference type="Proteomes" id="UP001367676">
    <property type="component" value="Unassembled WGS sequence"/>
</dbReference>
<sequence length="90" mass="10008">MVGSLTQPPPRLTGWNKALEESTPSMNEFSTFIIKHLSDSQYSDISISGAQLIRHIYSSSLDIHILTIPSSTTDVFELLPMVININLNYA</sequence>
<keyword evidence="2" id="KW-1185">Reference proteome</keyword>
<name>A0AAN9TCR3_9HEMI</name>